<keyword evidence="4 7" id="KW-0812">Transmembrane</keyword>
<dbReference type="InterPro" id="IPR051788">
    <property type="entry name" value="MFS_Transporter"/>
</dbReference>
<feature type="transmembrane region" description="Helical" evidence="7">
    <location>
        <begin position="362"/>
        <end position="382"/>
    </location>
</feature>
<keyword evidence="10" id="KW-1185">Reference proteome</keyword>
<accession>A0ABT2URJ4</accession>
<dbReference type="InterPro" id="IPR020846">
    <property type="entry name" value="MFS_dom"/>
</dbReference>
<keyword evidence="3" id="KW-0813">Transport</keyword>
<gene>
    <name evidence="9" type="ORF">OB236_34660</name>
</gene>
<keyword evidence="5 7" id="KW-1133">Transmembrane helix</keyword>
<feature type="transmembrane region" description="Helical" evidence="7">
    <location>
        <begin position="275"/>
        <end position="293"/>
    </location>
</feature>
<protein>
    <submittedName>
        <fullName evidence="9">MFS transporter</fullName>
    </submittedName>
</protein>
<organism evidence="9 10">
    <name type="scientific">Paenibacillus baimaensis</name>
    <dbReference type="NCBI Taxonomy" id="2982185"/>
    <lineage>
        <taxon>Bacteria</taxon>
        <taxon>Bacillati</taxon>
        <taxon>Bacillota</taxon>
        <taxon>Bacilli</taxon>
        <taxon>Bacillales</taxon>
        <taxon>Paenibacillaceae</taxon>
        <taxon>Paenibacillus</taxon>
    </lineage>
</organism>
<evidence type="ECO:0000256" key="4">
    <source>
        <dbReference type="ARBA" id="ARBA00022692"/>
    </source>
</evidence>
<feature type="transmembrane region" description="Helical" evidence="7">
    <location>
        <begin position="97"/>
        <end position="120"/>
    </location>
</feature>
<evidence type="ECO:0000256" key="5">
    <source>
        <dbReference type="ARBA" id="ARBA00022989"/>
    </source>
</evidence>
<dbReference type="InterPro" id="IPR011701">
    <property type="entry name" value="MFS"/>
</dbReference>
<dbReference type="Gene3D" id="1.20.1250.20">
    <property type="entry name" value="MFS general substrate transporter like domains"/>
    <property type="match status" value="2"/>
</dbReference>
<comment type="caution">
    <text evidence="9">The sequence shown here is derived from an EMBL/GenBank/DDBJ whole genome shotgun (WGS) entry which is preliminary data.</text>
</comment>
<evidence type="ECO:0000256" key="6">
    <source>
        <dbReference type="ARBA" id="ARBA00023136"/>
    </source>
</evidence>
<keyword evidence="6 7" id="KW-0472">Membrane</keyword>
<dbReference type="InterPro" id="IPR036259">
    <property type="entry name" value="MFS_trans_sf"/>
</dbReference>
<dbReference type="PANTHER" id="PTHR23514">
    <property type="entry name" value="BYPASS OF STOP CODON PROTEIN 6"/>
    <property type="match status" value="1"/>
</dbReference>
<feature type="transmembrane region" description="Helical" evidence="7">
    <location>
        <begin position="332"/>
        <end position="350"/>
    </location>
</feature>
<dbReference type="PANTHER" id="PTHR23514:SF3">
    <property type="entry name" value="BYPASS OF STOP CODON PROTEIN 6"/>
    <property type="match status" value="1"/>
</dbReference>
<feature type="transmembrane region" description="Helical" evidence="7">
    <location>
        <begin position="299"/>
        <end position="320"/>
    </location>
</feature>
<name>A0ABT2URJ4_9BACL</name>
<dbReference type="Proteomes" id="UP001652445">
    <property type="component" value="Unassembled WGS sequence"/>
</dbReference>
<sequence length="400" mass="43886">MKRLIWICCCFYLLIGITSVVIAALLPELLSHYGRNYADGGNLIFAQFCGFLLGVLTQPLLSKKFGRSRMLSFTLWFIFAGFIVIAILPPWTIVLCFIPLVGFGSGIIESTIGAMIIDAVKDRTAVALSRLEVFYGVGALSMPIIISILIASGYWKISFYATCLFALLLAWAWSRFTSTHGHLLVNKKNIEKHTVVSTVNRGFVPLAMVSTCILLFFVYVGLEMSLVNFLPSILLETMKLDAAFAALSVSFYWGAMIVGRLVCGLLAEKFGYPRYLLWSTLGTFIVLICFLFVTTAWAAFAVITLMGLLMSGLFAIALIYSNSLFPGRTEQTTSKLIAASGLGGACMSWLTGRFMEQTSITFTLYFLVGLSALMVLLIVIMMRMRPVQATAAASTAESLS</sequence>
<evidence type="ECO:0000256" key="1">
    <source>
        <dbReference type="ARBA" id="ARBA00004651"/>
    </source>
</evidence>
<evidence type="ECO:0000259" key="8">
    <source>
        <dbReference type="PROSITE" id="PS50850"/>
    </source>
</evidence>
<dbReference type="Pfam" id="PF07690">
    <property type="entry name" value="MFS_1"/>
    <property type="match status" value="1"/>
</dbReference>
<evidence type="ECO:0000256" key="2">
    <source>
        <dbReference type="ARBA" id="ARBA00008335"/>
    </source>
</evidence>
<evidence type="ECO:0000256" key="7">
    <source>
        <dbReference type="SAM" id="Phobius"/>
    </source>
</evidence>
<proteinExistence type="inferred from homology"/>
<dbReference type="EMBL" id="JAOQIO010000115">
    <property type="protein sequence ID" value="MCU6797284.1"/>
    <property type="molecule type" value="Genomic_DNA"/>
</dbReference>
<comment type="subcellular location">
    <subcellularLocation>
        <location evidence="1">Cell membrane</location>
        <topology evidence="1">Multi-pass membrane protein</topology>
    </subcellularLocation>
</comment>
<feature type="transmembrane region" description="Helical" evidence="7">
    <location>
        <begin position="157"/>
        <end position="174"/>
    </location>
</feature>
<feature type="transmembrane region" description="Helical" evidence="7">
    <location>
        <begin position="242"/>
        <end position="263"/>
    </location>
</feature>
<evidence type="ECO:0000256" key="3">
    <source>
        <dbReference type="ARBA" id="ARBA00022448"/>
    </source>
</evidence>
<dbReference type="RefSeq" id="WP_262688094.1">
    <property type="nucleotide sequence ID" value="NZ_JAOQIO010000115.1"/>
</dbReference>
<feature type="transmembrane region" description="Helical" evidence="7">
    <location>
        <begin position="132"/>
        <end position="151"/>
    </location>
</feature>
<feature type="domain" description="Major facilitator superfamily (MFS) profile" evidence="8">
    <location>
        <begin position="4"/>
        <end position="387"/>
    </location>
</feature>
<reference evidence="9 10" key="1">
    <citation type="submission" date="2022-09" db="EMBL/GenBank/DDBJ databases">
        <authorList>
            <person name="Han X.L."/>
            <person name="Wang Q."/>
            <person name="Lu T."/>
        </authorList>
    </citation>
    <scope>NUCLEOTIDE SEQUENCE [LARGE SCALE GENOMIC DNA]</scope>
    <source>
        <strain evidence="9 10">WQ 127069</strain>
    </source>
</reference>
<dbReference type="SUPFAM" id="SSF103473">
    <property type="entry name" value="MFS general substrate transporter"/>
    <property type="match status" value="1"/>
</dbReference>
<comment type="similarity">
    <text evidence="2">Belongs to the major facilitator superfamily.</text>
</comment>
<evidence type="ECO:0000313" key="9">
    <source>
        <dbReference type="EMBL" id="MCU6797284.1"/>
    </source>
</evidence>
<dbReference type="PROSITE" id="PS50850">
    <property type="entry name" value="MFS"/>
    <property type="match status" value="1"/>
</dbReference>
<feature type="transmembrane region" description="Helical" evidence="7">
    <location>
        <begin position="202"/>
        <end position="222"/>
    </location>
</feature>
<evidence type="ECO:0000313" key="10">
    <source>
        <dbReference type="Proteomes" id="UP001652445"/>
    </source>
</evidence>
<feature type="transmembrane region" description="Helical" evidence="7">
    <location>
        <begin position="73"/>
        <end position="91"/>
    </location>
</feature>
<feature type="transmembrane region" description="Helical" evidence="7">
    <location>
        <begin position="43"/>
        <end position="61"/>
    </location>
</feature>